<reference evidence="1 2" key="1">
    <citation type="submission" date="2019-02" db="EMBL/GenBank/DDBJ databases">
        <title>Deep-cultivation of Planctomycetes and their phenomic and genomic characterization uncovers novel biology.</title>
        <authorList>
            <person name="Wiegand S."/>
            <person name="Jogler M."/>
            <person name="Boedeker C."/>
            <person name="Pinto D."/>
            <person name="Vollmers J."/>
            <person name="Rivas-Marin E."/>
            <person name="Kohn T."/>
            <person name="Peeters S.H."/>
            <person name="Heuer A."/>
            <person name="Rast P."/>
            <person name="Oberbeckmann S."/>
            <person name="Bunk B."/>
            <person name="Jeske O."/>
            <person name="Meyerdierks A."/>
            <person name="Storesund J.E."/>
            <person name="Kallscheuer N."/>
            <person name="Luecker S."/>
            <person name="Lage O.M."/>
            <person name="Pohl T."/>
            <person name="Merkel B.J."/>
            <person name="Hornburger P."/>
            <person name="Mueller R.-W."/>
            <person name="Bruemmer F."/>
            <person name="Labrenz M."/>
            <person name="Spormann A.M."/>
            <person name="Op den Camp H."/>
            <person name="Overmann J."/>
            <person name="Amann R."/>
            <person name="Jetten M.S.M."/>
            <person name="Mascher T."/>
            <person name="Medema M.H."/>
            <person name="Devos D.P."/>
            <person name="Kaster A.-K."/>
            <person name="Ovreas L."/>
            <person name="Rohde M."/>
            <person name="Galperin M.Y."/>
            <person name="Jogler C."/>
        </authorList>
    </citation>
    <scope>NUCLEOTIDE SEQUENCE [LARGE SCALE GENOMIC DNA]</scope>
    <source>
        <strain evidence="1 2">Mal48</strain>
    </source>
</reference>
<evidence type="ECO:0000313" key="2">
    <source>
        <dbReference type="Proteomes" id="UP000315724"/>
    </source>
</evidence>
<dbReference type="AlphaFoldDB" id="A0A517QHF8"/>
<evidence type="ECO:0000313" key="1">
    <source>
        <dbReference type="EMBL" id="QDT31061.1"/>
    </source>
</evidence>
<name>A0A517QHF8_9PLAN</name>
<organism evidence="1 2">
    <name type="scientific">Thalassoglobus polymorphus</name>
    <dbReference type="NCBI Taxonomy" id="2527994"/>
    <lineage>
        <taxon>Bacteria</taxon>
        <taxon>Pseudomonadati</taxon>
        <taxon>Planctomycetota</taxon>
        <taxon>Planctomycetia</taxon>
        <taxon>Planctomycetales</taxon>
        <taxon>Planctomycetaceae</taxon>
        <taxon>Thalassoglobus</taxon>
    </lineage>
</organism>
<dbReference type="EMBL" id="CP036267">
    <property type="protein sequence ID" value="QDT31061.1"/>
    <property type="molecule type" value="Genomic_DNA"/>
</dbReference>
<dbReference type="KEGG" id="tpol:Mal48_02920"/>
<gene>
    <name evidence="1" type="ORF">Mal48_02920</name>
</gene>
<proteinExistence type="predicted"/>
<dbReference type="Proteomes" id="UP000315724">
    <property type="component" value="Chromosome"/>
</dbReference>
<accession>A0A517QHF8</accession>
<keyword evidence="2" id="KW-1185">Reference proteome</keyword>
<protein>
    <submittedName>
        <fullName evidence="1">Uncharacterized protein</fullName>
    </submittedName>
</protein>
<sequence>MKHFDGVGYRQLTDQFVGDLRRCVNKIDNTKWQTPRSGEFWTNKKFTEFIASFDDAGGFPERLTQPIVGSRMCGKKTDTQQRDDRRFQLLDQKYPFGRNNVFISLKPLLAFLRPICPRKISLNRREYIYGIGIRQPTILRNMRMWSLFSVHSQYRNFSIYRHGRFLSGGRRLTGPLVTCFFLSKFFVGRSAVGSCEN</sequence>